<evidence type="ECO:0000256" key="1">
    <source>
        <dbReference type="ARBA" id="ARBA00023002"/>
    </source>
</evidence>
<dbReference type="InterPro" id="IPR011251">
    <property type="entry name" value="Luciferase-like_dom"/>
</dbReference>
<evidence type="ECO:0000313" key="4">
    <source>
        <dbReference type="Proteomes" id="UP001596422"/>
    </source>
</evidence>
<dbReference type="EMBL" id="JBHSWE010000001">
    <property type="protein sequence ID" value="MFC6669886.1"/>
    <property type="molecule type" value="Genomic_DNA"/>
</dbReference>
<dbReference type="NCBIfam" id="TIGR03842">
    <property type="entry name" value="F420_CPS_4043"/>
    <property type="match status" value="1"/>
</dbReference>
<dbReference type="PANTHER" id="PTHR43244:SF1">
    <property type="entry name" value="5,10-METHYLENETETRAHYDROMETHANOPTERIN REDUCTASE"/>
    <property type="match status" value="1"/>
</dbReference>
<keyword evidence="4" id="KW-1185">Reference proteome</keyword>
<dbReference type="SUPFAM" id="SSF51679">
    <property type="entry name" value="Bacterial luciferase-like"/>
    <property type="match status" value="1"/>
</dbReference>
<dbReference type="InterPro" id="IPR036661">
    <property type="entry name" value="Luciferase-like_sf"/>
</dbReference>
<dbReference type="Pfam" id="PF00296">
    <property type="entry name" value="Bac_luciferase"/>
    <property type="match status" value="1"/>
</dbReference>
<dbReference type="Proteomes" id="UP001596422">
    <property type="component" value="Unassembled WGS sequence"/>
</dbReference>
<reference evidence="4" key="1">
    <citation type="journal article" date="2019" name="Int. J. Syst. Evol. Microbiol.">
        <title>The Global Catalogue of Microorganisms (GCM) 10K type strain sequencing project: providing services to taxonomists for standard genome sequencing and annotation.</title>
        <authorList>
            <consortium name="The Broad Institute Genomics Platform"/>
            <consortium name="The Broad Institute Genome Sequencing Center for Infectious Disease"/>
            <person name="Wu L."/>
            <person name="Ma J."/>
        </authorList>
    </citation>
    <scope>NUCLEOTIDE SEQUENCE [LARGE SCALE GENOMIC DNA]</scope>
    <source>
        <strain evidence="4">NBRC 111756</strain>
    </source>
</reference>
<accession>A0ABW1ZXG5</accession>
<feature type="domain" description="Luciferase-like" evidence="2">
    <location>
        <begin position="3"/>
        <end position="306"/>
    </location>
</feature>
<dbReference type="InterPro" id="IPR050564">
    <property type="entry name" value="F420-G6PD/mer"/>
</dbReference>
<proteinExistence type="predicted"/>
<dbReference type="InterPro" id="IPR022315">
    <property type="entry name" value="F420_OxRdatse_CPS4043_pred"/>
</dbReference>
<dbReference type="Gene3D" id="3.20.20.30">
    <property type="entry name" value="Luciferase-like domain"/>
    <property type="match status" value="1"/>
</dbReference>
<dbReference type="PANTHER" id="PTHR43244">
    <property type="match status" value="1"/>
</dbReference>
<protein>
    <submittedName>
        <fullName evidence="3">TIGR03842 family LLM class F420-dependent oxidoreductase</fullName>
    </submittedName>
</protein>
<gene>
    <name evidence="3" type="ORF">ACFQDL_07125</name>
</gene>
<comment type="caution">
    <text evidence="3">The sequence shown here is derived from an EMBL/GenBank/DDBJ whole genome shotgun (WGS) entry which is preliminary data.</text>
</comment>
<dbReference type="RefSeq" id="WP_379908414.1">
    <property type="nucleotide sequence ID" value="NZ_JBHSWE010000001.1"/>
</dbReference>
<keyword evidence="1" id="KW-0560">Oxidoreductase</keyword>
<evidence type="ECO:0000313" key="3">
    <source>
        <dbReference type="EMBL" id="MFC6669886.1"/>
    </source>
</evidence>
<dbReference type="CDD" id="cd01097">
    <property type="entry name" value="Tetrahydromethanopterin_reductase"/>
    <property type="match status" value="1"/>
</dbReference>
<evidence type="ECO:0000259" key="2">
    <source>
        <dbReference type="Pfam" id="PF00296"/>
    </source>
</evidence>
<organism evidence="3 4">
    <name type="scientific">Marinobacterium aestuariivivens</name>
    <dbReference type="NCBI Taxonomy" id="1698799"/>
    <lineage>
        <taxon>Bacteria</taxon>
        <taxon>Pseudomonadati</taxon>
        <taxon>Pseudomonadota</taxon>
        <taxon>Gammaproteobacteria</taxon>
        <taxon>Oceanospirillales</taxon>
        <taxon>Oceanospirillaceae</taxon>
        <taxon>Marinobacterium</taxon>
    </lineage>
</organism>
<sequence>MEFGITFKGFVSPERARSLVKQAEEAGFDYCWFYDSHILWRECYPAIAMCMEHTSRIKFAPCVTNPNARDWSLAASLFGSLAKQSGGRFEVGLGRGDSSVRVMGKKPATLARVAEFTTKVKAMVRGDEVHYGECPEPVKLPWADGYELPVHIGAYGPMALKTAGEVGDGVILQIGEPSLVKWFADQAKSAGEAAGRDMSNFKVIAAAPAYFGDKDSCTEATRWFPAMVGNHVADIVEKYGTDSGLVPKSLTDYIEKRKGYDYSKHGQSDNPYLDFITPEIVDGFCVLGEVEQHIGKLKHLKEAGTTQFNIYLDNGDEENIIAQYGKHIIPHFKSA</sequence>
<name>A0ABW1ZXG5_9GAMM</name>